<proteinExistence type="predicted"/>
<evidence type="ECO:0000313" key="2">
    <source>
        <dbReference type="Proteomes" id="UP001275084"/>
    </source>
</evidence>
<evidence type="ECO:0000313" key="1">
    <source>
        <dbReference type="EMBL" id="KAK3345920.1"/>
    </source>
</evidence>
<name>A0AAJ0MA88_9PEZI</name>
<gene>
    <name evidence="1" type="ORF">B0T25DRAFT_583207</name>
</gene>
<dbReference type="EMBL" id="JAUIQD010000006">
    <property type="protein sequence ID" value="KAK3345920.1"/>
    <property type="molecule type" value="Genomic_DNA"/>
</dbReference>
<reference evidence="1" key="2">
    <citation type="submission" date="2023-06" db="EMBL/GenBank/DDBJ databases">
        <authorList>
            <consortium name="Lawrence Berkeley National Laboratory"/>
            <person name="Haridas S."/>
            <person name="Hensen N."/>
            <person name="Bonometti L."/>
            <person name="Westerberg I."/>
            <person name="Brannstrom I.O."/>
            <person name="Guillou S."/>
            <person name="Cros-Aarteil S."/>
            <person name="Calhoun S."/>
            <person name="Kuo A."/>
            <person name="Mondo S."/>
            <person name="Pangilinan J."/>
            <person name="Riley R."/>
            <person name="Labutti K."/>
            <person name="Andreopoulos B."/>
            <person name="Lipzen A."/>
            <person name="Chen C."/>
            <person name="Yanf M."/>
            <person name="Daum C."/>
            <person name="Ng V."/>
            <person name="Clum A."/>
            <person name="Steindorff A."/>
            <person name="Ohm R."/>
            <person name="Martin F."/>
            <person name="Silar P."/>
            <person name="Natvig D."/>
            <person name="Lalanne C."/>
            <person name="Gautier V."/>
            <person name="Ament-Velasquez S.L."/>
            <person name="Kruys A."/>
            <person name="Hutchinson M.I."/>
            <person name="Powell A.J."/>
            <person name="Barry K."/>
            <person name="Miller A.N."/>
            <person name="Grigoriev I.V."/>
            <person name="Debuchy R."/>
            <person name="Gladieux P."/>
            <person name="Thoren M.H."/>
            <person name="Johannesson H."/>
        </authorList>
    </citation>
    <scope>NUCLEOTIDE SEQUENCE</scope>
    <source>
        <strain evidence="1">CBS 955.72</strain>
    </source>
</reference>
<reference evidence="1" key="1">
    <citation type="journal article" date="2023" name="Mol. Phylogenet. Evol.">
        <title>Genome-scale phylogeny and comparative genomics of the fungal order Sordariales.</title>
        <authorList>
            <person name="Hensen N."/>
            <person name="Bonometti L."/>
            <person name="Westerberg I."/>
            <person name="Brannstrom I.O."/>
            <person name="Guillou S."/>
            <person name="Cros-Aarteil S."/>
            <person name="Calhoun S."/>
            <person name="Haridas S."/>
            <person name="Kuo A."/>
            <person name="Mondo S."/>
            <person name="Pangilinan J."/>
            <person name="Riley R."/>
            <person name="LaButti K."/>
            <person name="Andreopoulos B."/>
            <person name="Lipzen A."/>
            <person name="Chen C."/>
            <person name="Yan M."/>
            <person name="Daum C."/>
            <person name="Ng V."/>
            <person name="Clum A."/>
            <person name="Steindorff A."/>
            <person name="Ohm R.A."/>
            <person name="Martin F."/>
            <person name="Silar P."/>
            <person name="Natvig D.O."/>
            <person name="Lalanne C."/>
            <person name="Gautier V."/>
            <person name="Ament-Velasquez S.L."/>
            <person name="Kruys A."/>
            <person name="Hutchinson M.I."/>
            <person name="Powell A.J."/>
            <person name="Barry K."/>
            <person name="Miller A.N."/>
            <person name="Grigoriev I.V."/>
            <person name="Debuchy R."/>
            <person name="Gladieux P."/>
            <person name="Hiltunen Thoren M."/>
            <person name="Johannesson H."/>
        </authorList>
    </citation>
    <scope>NUCLEOTIDE SEQUENCE</scope>
    <source>
        <strain evidence="1">CBS 955.72</strain>
    </source>
</reference>
<comment type="caution">
    <text evidence="1">The sequence shown here is derived from an EMBL/GenBank/DDBJ whole genome shotgun (WGS) entry which is preliminary data.</text>
</comment>
<sequence length="260" mass="28402">MADDVTTVPIGHDQDFVYRLLADPDGLVPHNRHMGHFTPAEEPLLPCYILGVNTTVQPCEPALPASRRKANLSEVSTHSAESDDNEAPGFIFFTLGPLEYSRHRLVGGSSSVVDENGLEWKRTGFCLIARVGDFGHISGVYATYDMFLLGATDITHVWFPTKEDVSGGPSRDQITSENWGIPPGGGEGGGINEQFSLARIGDTVGSLGFARPIMWHDEVEHPVELVRVKRTGNSLGVLRQNIGWEVRHRWVTYLGLGLGG</sequence>
<dbReference type="Proteomes" id="UP001275084">
    <property type="component" value="Unassembled WGS sequence"/>
</dbReference>
<protein>
    <submittedName>
        <fullName evidence="1">Uncharacterized protein</fullName>
    </submittedName>
</protein>
<organism evidence="1 2">
    <name type="scientific">Lasiosphaeria hispida</name>
    <dbReference type="NCBI Taxonomy" id="260671"/>
    <lineage>
        <taxon>Eukaryota</taxon>
        <taxon>Fungi</taxon>
        <taxon>Dikarya</taxon>
        <taxon>Ascomycota</taxon>
        <taxon>Pezizomycotina</taxon>
        <taxon>Sordariomycetes</taxon>
        <taxon>Sordariomycetidae</taxon>
        <taxon>Sordariales</taxon>
        <taxon>Lasiosphaeriaceae</taxon>
        <taxon>Lasiosphaeria</taxon>
    </lineage>
</organism>
<dbReference type="AlphaFoldDB" id="A0AAJ0MA88"/>
<accession>A0AAJ0MA88</accession>
<keyword evidence="2" id="KW-1185">Reference proteome</keyword>